<reference evidence="3" key="1">
    <citation type="journal article" date="2011" name="Nature">
        <title>Genome sequence and analysis of the tuber crop potato.</title>
        <authorList>
            <consortium name="The Potato Genome Sequencing Consortium"/>
        </authorList>
    </citation>
    <scope>NUCLEOTIDE SEQUENCE [LARGE SCALE GENOMIC DNA]</scope>
    <source>
        <strain evidence="3">cv. DM1-3 516 R44</strain>
    </source>
</reference>
<dbReference type="AlphaFoldDB" id="M1DG07"/>
<feature type="compositionally biased region" description="Polar residues" evidence="1">
    <location>
        <begin position="120"/>
        <end position="130"/>
    </location>
</feature>
<accession>M1DG07</accession>
<evidence type="ECO:0000256" key="1">
    <source>
        <dbReference type="SAM" id="MobiDB-lite"/>
    </source>
</evidence>
<name>M1DG07_SOLTU</name>
<feature type="region of interest" description="Disordered" evidence="1">
    <location>
        <begin position="119"/>
        <end position="140"/>
    </location>
</feature>
<sequence>MVDNPGYLYLHHKMMQAKWLFPIHARTFNALMSFGLHRFMMRIQEIKVINRRFVDTIAVRVSFGVRNAPKVQPQGEVTNHKFRDAIRMLSQVVTNQARPQRENRQDVVDTSKIRELGSDMESSWVSNQGQIAGHDSKVEF</sequence>
<keyword evidence="3" id="KW-1185">Reference proteome</keyword>
<organism evidence="2 3">
    <name type="scientific">Solanum tuberosum</name>
    <name type="common">Potato</name>
    <dbReference type="NCBI Taxonomy" id="4113"/>
    <lineage>
        <taxon>Eukaryota</taxon>
        <taxon>Viridiplantae</taxon>
        <taxon>Streptophyta</taxon>
        <taxon>Embryophyta</taxon>
        <taxon>Tracheophyta</taxon>
        <taxon>Spermatophyta</taxon>
        <taxon>Magnoliopsida</taxon>
        <taxon>eudicotyledons</taxon>
        <taxon>Gunneridae</taxon>
        <taxon>Pentapetalae</taxon>
        <taxon>asterids</taxon>
        <taxon>lamiids</taxon>
        <taxon>Solanales</taxon>
        <taxon>Solanaceae</taxon>
        <taxon>Solanoideae</taxon>
        <taxon>Solaneae</taxon>
        <taxon>Solanum</taxon>
    </lineage>
</organism>
<protein>
    <submittedName>
        <fullName evidence="2">Gag-pol polyprotein</fullName>
    </submittedName>
</protein>
<dbReference type="Gramene" id="PGSC0003DMT400088458">
    <property type="protein sequence ID" value="PGSC0003DMT400088458"/>
    <property type="gene ID" value="PGSC0003DMG400038029"/>
</dbReference>
<reference evidence="2" key="2">
    <citation type="submission" date="2015-06" db="UniProtKB">
        <authorList>
            <consortium name="EnsemblPlants"/>
        </authorList>
    </citation>
    <scope>IDENTIFICATION</scope>
    <source>
        <strain evidence="2">DM1-3 516 R44</strain>
    </source>
</reference>
<dbReference type="HOGENOM" id="CLU_1838662_0_0_1"/>
<evidence type="ECO:0000313" key="3">
    <source>
        <dbReference type="Proteomes" id="UP000011115"/>
    </source>
</evidence>
<dbReference type="PaxDb" id="4113-PGSC0003DMT400088458"/>
<dbReference type="Proteomes" id="UP000011115">
    <property type="component" value="Unassembled WGS sequence"/>
</dbReference>
<proteinExistence type="predicted"/>
<dbReference type="EnsemblPlants" id="PGSC0003DMT400088458">
    <property type="protein sequence ID" value="PGSC0003DMT400088458"/>
    <property type="gene ID" value="PGSC0003DMG400038029"/>
</dbReference>
<dbReference type="InParanoid" id="M1DG07"/>
<evidence type="ECO:0000313" key="2">
    <source>
        <dbReference type="EnsemblPlants" id="PGSC0003DMT400088458"/>
    </source>
</evidence>